<proteinExistence type="predicted"/>
<evidence type="ECO:0000313" key="1">
    <source>
        <dbReference type="EMBL" id="CCB61191.1"/>
    </source>
</evidence>
<protein>
    <submittedName>
        <fullName evidence="1">Uncharacterized protein</fullName>
    </submittedName>
</protein>
<evidence type="ECO:0000313" key="2">
    <source>
        <dbReference type="Proteomes" id="UP000009183"/>
    </source>
</evidence>
<reference evidence="2" key="1">
    <citation type="journal article" date="2007" name="Nature">
        <title>The grapevine genome sequence suggests ancestral hexaploidization in major angiosperm phyla.</title>
        <authorList>
            <consortium name="The French-Italian Public Consortium for Grapevine Genome Characterization."/>
            <person name="Jaillon O."/>
            <person name="Aury J.-M."/>
            <person name="Noel B."/>
            <person name="Policriti A."/>
            <person name="Clepet C."/>
            <person name="Casagrande A."/>
            <person name="Choisne N."/>
            <person name="Aubourg S."/>
            <person name="Vitulo N."/>
            <person name="Jubin C."/>
            <person name="Vezzi A."/>
            <person name="Legeai F."/>
            <person name="Hugueney P."/>
            <person name="Dasilva C."/>
            <person name="Horner D."/>
            <person name="Mica E."/>
            <person name="Jublot D."/>
            <person name="Poulain J."/>
            <person name="Bruyere C."/>
            <person name="Billault A."/>
            <person name="Segurens B."/>
            <person name="Gouyvenoux M."/>
            <person name="Ugarte E."/>
            <person name="Cattonaro F."/>
            <person name="Anthouard V."/>
            <person name="Vico V."/>
            <person name="Del Fabbro C."/>
            <person name="Alaux M."/>
            <person name="Di Gaspero G."/>
            <person name="Dumas V."/>
            <person name="Felice N."/>
            <person name="Paillard S."/>
            <person name="Juman I."/>
            <person name="Moroldo M."/>
            <person name="Scalabrin S."/>
            <person name="Canaguier A."/>
            <person name="Le Clainche I."/>
            <person name="Malacrida G."/>
            <person name="Durand E."/>
            <person name="Pesole G."/>
            <person name="Laucou V."/>
            <person name="Chatelet P."/>
            <person name="Merdinoglu D."/>
            <person name="Delledonne M."/>
            <person name="Pezzotti M."/>
            <person name="Lecharny A."/>
            <person name="Scarpelli C."/>
            <person name="Artiguenave F."/>
            <person name="Pe M.E."/>
            <person name="Valle G."/>
            <person name="Morgante M."/>
            <person name="Caboche M."/>
            <person name="Adam-Blondon A.-F."/>
            <person name="Weissenbach J."/>
            <person name="Quetier F."/>
            <person name="Wincker P."/>
        </authorList>
    </citation>
    <scope>NUCLEOTIDE SEQUENCE [LARGE SCALE GENOMIC DNA]</scope>
    <source>
        <strain evidence="2">cv. Pinot noir / PN40024</strain>
    </source>
</reference>
<dbReference type="HOGENOM" id="CLU_3427225_0_0_1"/>
<sequence>MLLKTKITKDRNILCNSEKVC</sequence>
<dbReference type="Proteomes" id="UP000009183">
    <property type="component" value="Chromosome 16"/>
</dbReference>
<dbReference type="AlphaFoldDB" id="F6I2M4"/>
<accession>F6I2M4</accession>
<gene>
    <name evidence="1" type="ordered locus">VIT_16s0013g00660</name>
</gene>
<name>F6I2M4_VITVI</name>
<dbReference type="InParanoid" id="F6I2M4"/>
<dbReference type="PaxDb" id="29760-VIT_16s0013g00660.t01"/>
<keyword evidence="2" id="KW-1185">Reference proteome</keyword>
<organism evidence="1 2">
    <name type="scientific">Vitis vinifera</name>
    <name type="common">Grape</name>
    <dbReference type="NCBI Taxonomy" id="29760"/>
    <lineage>
        <taxon>Eukaryota</taxon>
        <taxon>Viridiplantae</taxon>
        <taxon>Streptophyta</taxon>
        <taxon>Embryophyta</taxon>
        <taxon>Tracheophyta</taxon>
        <taxon>Spermatophyta</taxon>
        <taxon>Magnoliopsida</taxon>
        <taxon>eudicotyledons</taxon>
        <taxon>Gunneridae</taxon>
        <taxon>Pentapetalae</taxon>
        <taxon>rosids</taxon>
        <taxon>Vitales</taxon>
        <taxon>Vitaceae</taxon>
        <taxon>Viteae</taxon>
        <taxon>Vitis</taxon>
    </lineage>
</organism>
<dbReference type="EMBL" id="FN596738">
    <property type="protein sequence ID" value="CCB61191.1"/>
    <property type="molecule type" value="Genomic_DNA"/>
</dbReference>